<name>A0A1Q2MJA4_9BACT</name>
<dbReference type="GO" id="GO:0004803">
    <property type="term" value="F:transposase activity"/>
    <property type="evidence" value="ECO:0007669"/>
    <property type="project" value="InterPro"/>
</dbReference>
<accession>A0A1Q2MJA4</accession>
<dbReference type="InterPro" id="IPR052715">
    <property type="entry name" value="RAYT_transposase"/>
</dbReference>
<evidence type="ECO:0000313" key="2">
    <source>
        <dbReference type="EMBL" id="AQQ72462.1"/>
    </source>
</evidence>
<dbReference type="Pfam" id="PF01797">
    <property type="entry name" value="Y1_Tnp"/>
    <property type="match status" value="1"/>
</dbReference>
<dbReference type="KEGG" id="pbas:SMSP2_02847"/>
<dbReference type="AlphaFoldDB" id="A0A1Q2MJA4"/>
<reference evidence="3" key="1">
    <citation type="submission" date="2017-02" db="EMBL/GenBank/DDBJ databases">
        <title>Comparative genomics and description of representatives of a novel lineage of planctomycetes thriving in anoxic sediments.</title>
        <authorList>
            <person name="Spring S."/>
            <person name="Bunk B."/>
            <person name="Sproer C."/>
        </authorList>
    </citation>
    <scope>NUCLEOTIDE SEQUENCE [LARGE SCALE GENOMIC DNA]</scope>
    <source>
        <strain evidence="3">SM-Chi-D1</strain>
    </source>
</reference>
<dbReference type="InterPro" id="IPR036515">
    <property type="entry name" value="Transposase_17_sf"/>
</dbReference>
<proteinExistence type="predicted"/>
<dbReference type="Proteomes" id="UP000188181">
    <property type="component" value="Chromosome"/>
</dbReference>
<evidence type="ECO:0000313" key="3">
    <source>
        <dbReference type="Proteomes" id="UP000188181"/>
    </source>
</evidence>
<dbReference type="PANTHER" id="PTHR36966">
    <property type="entry name" value="REP-ASSOCIATED TYROSINE TRANSPOSASE"/>
    <property type="match status" value="1"/>
</dbReference>
<dbReference type="EMBL" id="CP019646">
    <property type="protein sequence ID" value="AQQ72462.1"/>
    <property type="molecule type" value="Genomic_DNA"/>
</dbReference>
<dbReference type="PANTHER" id="PTHR36966:SF1">
    <property type="entry name" value="REP-ASSOCIATED TYROSINE TRANSPOSASE"/>
    <property type="match status" value="1"/>
</dbReference>
<sequence>MYDWRKMTPQERAETLRLRKQLIRPWHSPPHWDSGESRYYIVSAACYEHKHIAGAVFSRLAMLEKSVLEICESCSEKTIAWSILPNHYHVLVKTEHITELRYSLGRMHGRLSRQWNLEDNCLGRKVWHNCVERIIRSERHYWATVNYIHHNAVKHGFAQRWEQWVFCSAVQFLNEVGREKAKEIWKAYPVLDYGKEWDK</sequence>
<dbReference type="OrthoDB" id="9800147at2"/>
<dbReference type="GO" id="GO:0043565">
    <property type="term" value="F:sequence-specific DNA binding"/>
    <property type="evidence" value="ECO:0007669"/>
    <property type="project" value="TreeGrafter"/>
</dbReference>
<feature type="domain" description="Transposase IS200-like" evidence="1">
    <location>
        <begin position="35"/>
        <end position="151"/>
    </location>
</feature>
<protein>
    <submittedName>
        <fullName evidence="2">Transposase</fullName>
    </submittedName>
</protein>
<dbReference type="Gene3D" id="3.30.70.1290">
    <property type="entry name" value="Transposase IS200-like"/>
    <property type="match status" value="1"/>
</dbReference>
<dbReference type="SUPFAM" id="SSF143422">
    <property type="entry name" value="Transposase IS200-like"/>
    <property type="match status" value="1"/>
</dbReference>
<dbReference type="GO" id="GO:0006313">
    <property type="term" value="P:DNA transposition"/>
    <property type="evidence" value="ECO:0007669"/>
    <property type="project" value="InterPro"/>
</dbReference>
<dbReference type="SMART" id="SM01321">
    <property type="entry name" value="Y1_Tnp"/>
    <property type="match status" value="1"/>
</dbReference>
<keyword evidence="3" id="KW-1185">Reference proteome</keyword>
<dbReference type="InterPro" id="IPR002686">
    <property type="entry name" value="Transposase_17"/>
</dbReference>
<evidence type="ECO:0000259" key="1">
    <source>
        <dbReference type="SMART" id="SM01321"/>
    </source>
</evidence>
<organism evidence="2 3">
    <name type="scientific">Limihaloglobus sulfuriphilus</name>
    <dbReference type="NCBI Taxonomy" id="1851148"/>
    <lineage>
        <taxon>Bacteria</taxon>
        <taxon>Pseudomonadati</taxon>
        <taxon>Planctomycetota</taxon>
        <taxon>Phycisphaerae</taxon>
        <taxon>Sedimentisphaerales</taxon>
        <taxon>Sedimentisphaeraceae</taxon>
        <taxon>Limihaloglobus</taxon>
    </lineage>
</organism>
<gene>
    <name evidence="2" type="ORF">SMSP2_02847</name>
</gene>